<dbReference type="InterPro" id="IPR005771">
    <property type="entry name" value="GalU_uridylyltTrfase_bac/arc"/>
</dbReference>
<organism evidence="8 9">
    <name type="scientific">Marinithermofilum abyssi</name>
    <dbReference type="NCBI Taxonomy" id="1571185"/>
    <lineage>
        <taxon>Bacteria</taxon>
        <taxon>Bacillati</taxon>
        <taxon>Bacillota</taxon>
        <taxon>Bacilli</taxon>
        <taxon>Bacillales</taxon>
        <taxon>Thermoactinomycetaceae</taxon>
        <taxon>Marinithermofilum</taxon>
    </lineage>
</organism>
<sequence>MRVKKAVIPAAGMGTRFLPATKALPKEMLPIIAKPAIQFIVEEAVTSGIQEILIITGRGKQAIENHFDKSFELEMLLERREKQEELKKVRSISRLAHIHYIRQREPEGLGDAVLQARSFVGDDPFALLLGDDIVEHEPNDWPCTLQLAEQYEQLGDPVIGVQTVNPEEVSRYGVVRSVRETIQPGELLPILDVVEKPRWEEAPSRIAMMGRYILDSRIFRYLERIPRGLQGEFQLTDALRELNRNHSLWAYGFQGTRHDVGNPLGFLRANLSFALNDPTLEPHVRLMMAEILANNRLPQRSDRL</sequence>
<evidence type="ECO:0000259" key="7">
    <source>
        <dbReference type="Pfam" id="PF00483"/>
    </source>
</evidence>
<gene>
    <name evidence="8" type="primary">gtaB1</name>
    <name evidence="8" type="ORF">GCM10011571_26450</name>
</gene>
<accession>A0A8J2VIF2</accession>
<comment type="caution">
    <text evidence="8">The sequence shown here is derived from an EMBL/GenBank/DDBJ whole genome shotgun (WGS) entry which is preliminary data.</text>
</comment>
<keyword evidence="4 6" id="KW-0548">Nucleotidyltransferase</keyword>
<name>A0A8J2VIF2_9BACL</name>
<protein>
    <recommendedName>
        <fullName evidence="2 6">UTP--glucose-1-phosphate uridylyltransferase</fullName>
        <ecNumber evidence="2 6">2.7.7.9</ecNumber>
    </recommendedName>
    <alternativeName>
        <fullName evidence="6">UDP-glucose pyrophosphorylase</fullName>
    </alternativeName>
</protein>
<keyword evidence="3 6" id="KW-0808">Transferase</keyword>
<dbReference type="Proteomes" id="UP000625210">
    <property type="component" value="Unassembled WGS sequence"/>
</dbReference>
<dbReference type="EC" id="2.7.7.9" evidence="2 6"/>
<dbReference type="Gene3D" id="3.90.550.10">
    <property type="entry name" value="Spore Coat Polysaccharide Biosynthesis Protein SpsA, Chain A"/>
    <property type="match status" value="1"/>
</dbReference>
<dbReference type="InterPro" id="IPR029044">
    <property type="entry name" value="Nucleotide-diphossugar_trans"/>
</dbReference>
<comment type="similarity">
    <text evidence="1 6">Belongs to the UDPGP type 2 family.</text>
</comment>
<evidence type="ECO:0000256" key="6">
    <source>
        <dbReference type="RuleBase" id="RU361259"/>
    </source>
</evidence>
<evidence type="ECO:0000256" key="3">
    <source>
        <dbReference type="ARBA" id="ARBA00022679"/>
    </source>
</evidence>
<evidence type="ECO:0000313" key="8">
    <source>
        <dbReference type="EMBL" id="GGE23080.1"/>
    </source>
</evidence>
<dbReference type="NCBIfam" id="TIGR01099">
    <property type="entry name" value="galU"/>
    <property type="match status" value="1"/>
</dbReference>
<evidence type="ECO:0000256" key="4">
    <source>
        <dbReference type="ARBA" id="ARBA00022695"/>
    </source>
</evidence>
<evidence type="ECO:0000256" key="1">
    <source>
        <dbReference type="ARBA" id="ARBA00006890"/>
    </source>
</evidence>
<feature type="domain" description="Nucleotidyl transferase" evidence="7">
    <location>
        <begin position="5"/>
        <end position="271"/>
    </location>
</feature>
<proteinExistence type="inferred from homology"/>
<dbReference type="PANTHER" id="PTHR43197">
    <property type="entry name" value="UTP--GLUCOSE-1-PHOSPHATE URIDYLYLTRANSFERASE"/>
    <property type="match status" value="1"/>
</dbReference>
<dbReference type="CDD" id="cd02541">
    <property type="entry name" value="UGPase_prokaryotic"/>
    <property type="match status" value="1"/>
</dbReference>
<dbReference type="AlphaFoldDB" id="A0A8J2VIF2"/>
<reference evidence="8" key="1">
    <citation type="journal article" date="2014" name="Int. J. Syst. Evol. Microbiol.">
        <title>Complete genome sequence of Corynebacterium casei LMG S-19264T (=DSM 44701T), isolated from a smear-ripened cheese.</title>
        <authorList>
            <consortium name="US DOE Joint Genome Institute (JGI-PGF)"/>
            <person name="Walter F."/>
            <person name="Albersmeier A."/>
            <person name="Kalinowski J."/>
            <person name="Ruckert C."/>
        </authorList>
    </citation>
    <scope>NUCLEOTIDE SEQUENCE</scope>
    <source>
        <strain evidence="8">CGMCC 1.15179</strain>
    </source>
</reference>
<dbReference type="SUPFAM" id="SSF53448">
    <property type="entry name" value="Nucleotide-diphospho-sugar transferases"/>
    <property type="match status" value="1"/>
</dbReference>
<dbReference type="GO" id="GO:0003983">
    <property type="term" value="F:UTP:glucose-1-phosphate uridylyltransferase activity"/>
    <property type="evidence" value="ECO:0007669"/>
    <property type="project" value="UniProtKB-EC"/>
</dbReference>
<comment type="catalytic activity">
    <reaction evidence="5 6">
        <text>alpha-D-glucose 1-phosphate + UTP + H(+) = UDP-alpha-D-glucose + diphosphate</text>
        <dbReference type="Rhea" id="RHEA:19889"/>
        <dbReference type="ChEBI" id="CHEBI:15378"/>
        <dbReference type="ChEBI" id="CHEBI:33019"/>
        <dbReference type="ChEBI" id="CHEBI:46398"/>
        <dbReference type="ChEBI" id="CHEBI:58601"/>
        <dbReference type="ChEBI" id="CHEBI:58885"/>
        <dbReference type="EC" id="2.7.7.9"/>
    </reaction>
</comment>
<dbReference type="EMBL" id="BMHQ01000009">
    <property type="protein sequence ID" value="GGE23080.1"/>
    <property type="molecule type" value="Genomic_DNA"/>
</dbReference>
<dbReference type="Pfam" id="PF00483">
    <property type="entry name" value="NTP_transferase"/>
    <property type="match status" value="1"/>
</dbReference>
<dbReference type="InterPro" id="IPR005835">
    <property type="entry name" value="NTP_transferase_dom"/>
</dbReference>
<evidence type="ECO:0000256" key="2">
    <source>
        <dbReference type="ARBA" id="ARBA00012415"/>
    </source>
</evidence>
<reference evidence="8" key="2">
    <citation type="submission" date="2020-09" db="EMBL/GenBank/DDBJ databases">
        <authorList>
            <person name="Sun Q."/>
            <person name="Zhou Y."/>
        </authorList>
    </citation>
    <scope>NUCLEOTIDE SEQUENCE</scope>
    <source>
        <strain evidence="8">CGMCC 1.15179</strain>
    </source>
</reference>
<dbReference type="PANTHER" id="PTHR43197:SF1">
    <property type="entry name" value="UTP--GLUCOSE-1-PHOSPHATE URIDYLYLTRANSFERASE"/>
    <property type="match status" value="1"/>
</dbReference>
<evidence type="ECO:0000256" key="5">
    <source>
        <dbReference type="ARBA" id="ARBA00048128"/>
    </source>
</evidence>
<dbReference type="RefSeq" id="WP_229751978.1">
    <property type="nucleotide sequence ID" value="NZ_BMHQ01000009.1"/>
</dbReference>
<keyword evidence="9" id="KW-1185">Reference proteome</keyword>
<dbReference type="GO" id="GO:0006011">
    <property type="term" value="P:UDP-alpha-D-glucose metabolic process"/>
    <property type="evidence" value="ECO:0007669"/>
    <property type="project" value="InterPro"/>
</dbReference>
<evidence type="ECO:0000313" key="9">
    <source>
        <dbReference type="Proteomes" id="UP000625210"/>
    </source>
</evidence>